<dbReference type="GO" id="GO:0009396">
    <property type="term" value="P:folic acid-containing compound biosynthetic process"/>
    <property type="evidence" value="ECO:0007669"/>
    <property type="project" value="InterPro"/>
</dbReference>
<reference evidence="8" key="1">
    <citation type="submission" date="2009-01" db="EMBL/GenBank/DDBJ databases">
        <authorList>
            <person name="Qin X."/>
            <person name="Bachman B."/>
            <person name="Battles P."/>
            <person name="Bell A."/>
            <person name="Bess C."/>
            <person name="Bickham C."/>
            <person name="Chaboub L."/>
            <person name="Chen D."/>
            <person name="Coyle M."/>
            <person name="Deiros D.R."/>
            <person name="Dinh H."/>
            <person name="Forbes L."/>
            <person name="Fowler G."/>
            <person name="Francisco L."/>
            <person name="Fu Q."/>
            <person name="Gubbala S."/>
            <person name="Hale W."/>
            <person name="Han Y."/>
            <person name="Hemphill L."/>
            <person name="Highlander S.K."/>
            <person name="Hirani K."/>
            <person name="Hogues M."/>
            <person name="Jackson L."/>
            <person name="Jakkamsetti A."/>
            <person name="Javaid M."/>
            <person name="Jiang H."/>
            <person name="Korchina V."/>
            <person name="Kovar C."/>
            <person name="Lara F."/>
            <person name="Lee S."/>
            <person name="Mata R."/>
            <person name="Mathew T."/>
            <person name="Moen C."/>
            <person name="Morales K."/>
            <person name="Munidasa M."/>
            <person name="Nazareth L."/>
            <person name="Ngo R."/>
            <person name="Nguyen L."/>
            <person name="Okwuonu G."/>
            <person name="Ongeri F."/>
            <person name="Patil S."/>
            <person name="Petrosino J."/>
            <person name="Pham C."/>
            <person name="Pham P."/>
            <person name="Pu L.-L."/>
            <person name="Puazo M."/>
            <person name="Raj R."/>
            <person name="Reid J."/>
            <person name="Rouhana J."/>
            <person name="Saada N."/>
            <person name="Shang Y."/>
            <person name="Simmons D."/>
            <person name="Thornton R."/>
            <person name="Warren J."/>
            <person name="Weissenberger G."/>
            <person name="Zhang J."/>
            <person name="Zhang L."/>
            <person name="Zhou C."/>
            <person name="Zhu D."/>
            <person name="Muzny D."/>
            <person name="Worley K."/>
            <person name="Gibbs R."/>
        </authorList>
    </citation>
    <scope>NUCLEOTIDE SEQUENCE [LARGE SCALE GENOMIC DNA]</scope>
    <source>
        <strain evidence="8">DSM 44291</strain>
    </source>
</reference>
<dbReference type="InterPro" id="IPR005802">
    <property type="entry name" value="ADC_synth_comp_1"/>
</dbReference>
<evidence type="ECO:0000256" key="3">
    <source>
        <dbReference type="ARBA" id="ARBA00022679"/>
    </source>
</evidence>
<accession>C0XS62</accession>
<dbReference type="Proteomes" id="UP000006196">
    <property type="component" value="Unassembled WGS sequence"/>
</dbReference>
<comment type="similarity">
    <text evidence="1">In the C-terminal section; belongs to the anthranilate synthase component I family.</text>
</comment>
<dbReference type="InterPro" id="IPR017926">
    <property type="entry name" value="GATASE"/>
</dbReference>
<dbReference type="SUPFAM" id="SSF52317">
    <property type="entry name" value="Class I glutamine amidotransferase-like"/>
    <property type="match status" value="1"/>
</dbReference>
<keyword evidence="4" id="KW-0315">Glutamine amidotransferase</keyword>
<dbReference type="GO" id="GO:0046820">
    <property type="term" value="F:4-amino-4-deoxychorismate synthase activity"/>
    <property type="evidence" value="ECO:0007669"/>
    <property type="project" value="UniProtKB-EC"/>
</dbReference>
<dbReference type="InterPro" id="IPR019999">
    <property type="entry name" value="Anth_synth_I-like"/>
</dbReference>
<gene>
    <name evidence="8" type="primary">pabB</name>
    <name evidence="8" type="ORF">HMPREF0298_1282</name>
</gene>
<dbReference type="SUPFAM" id="SSF56322">
    <property type="entry name" value="ADC synthase"/>
    <property type="match status" value="1"/>
</dbReference>
<protein>
    <recommendedName>
        <fullName evidence="2">aminodeoxychorismate synthase</fullName>
        <ecNumber evidence="2">2.6.1.85</ecNumber>
    </recommendedName>
</protein>
<dbReference type="GO" id="GO:0008153">
    <property type="term" value="P:4-aminobenzoate biosynthetic process"/>
    <property type="evidence" value="ECO:0007669"/>
    <property type="project" value="TreeGrafter"/>
</dbReference>
<dbReference type="InterPro" id="IPR005801">
    <property type="entry name" value="ADC_synthase"/>
</dbReference>
<evidence type="ECO:0000313" key="8">
    <source>
        <dbReference type="EMBL" id="EEI16957.1"/>
    </source>
</evidence>
<dbReference type="PRINTS" id="PR00096">
    <property type="entry name" value="GATASE"/>
</dbReference>
<evidence type="ECO:0000256" key="4">
    <source>
        <dbReference type="ARBA" id="ARBA00022962"/>
    </source>
</evidence>
<feature type="domain" description="Anthranilate synthase component I N-terminal" evidence="7">
    <location>
        <begin position="216"/>
        <end position="336"/>
    </location>
</feature>
<proteinExistence type="inferred from homology"/>
<dbReference type="STRING" id="525263.HMPREF0298_1282"/>
<keyword evidence="9" id="KW-1185">Reference proteome</keyword>
<evidence type="ECO:0000259" key="6">
    <source>
        <dbReference type="Pfam" id="PF00425"/>
    </source>
</evidence>
<evidence type="ECO:0000259" key="5">
    <source>
        <dbReference type="Pfam" id="PF00117"/>
    </source>
</evidence>
<evidence type="ECO:0000256" key="2">
    <source>
        <dbReference type="ARBA" id="ARBA00013139"/>
    </source>
</evidence>
<dbReference type="Pfam" id="PF04715">
    <property type="entry name" value="Anth_synt_I_N"/>
    <property type="match status" value="1"/>
</dbReference>
<keyword evidence="8" id="KW-0032">Aminotransferase</keyword>
<dbReference type="InterPro" id="IPR006805">
    <property type="entry name" value="Anth_synth_I_N"/>
</dbReference>
<dbReference type="Pfam" id="PF00425">
    <property type="entry name" value="Chorismate_bind"/>
    <property type="match status" value="1"/>
</dbReference>
<dbReference type="Pfam" id="PF00117">
    <property type="entry name" value="GATase"/>
    <property type="match status" value="1"/>
</dbReference>
<sequence>MKGACPHLILLIDNRDSYTFNLAHLIAKVSGSEPVVVRADDVTVLDLPRRIKAGEFSHIVISPGPGTPSCEADFAGSRAVIEAAGGIPVLGVCLGHQGLAHLAGAEVGRTDPRHGYTSTITHSGEGIFAGLPQGFTAVRYHSLHIDNVSDGVVVHARSEDGVVQGLEVAGQPHWGVQFHPESVLTEYGAELLRNFLALSAWRVHHECVAEAIDTEATARALMGSSGDAFWLDSATGDGFSIIGSTAGSLSKTLSYRLTDPGADVLSLLADELSAGVAASTLPDLPFRGGWVGFIGYECAALTLPGLSPSHARAHPDAYFIRPQSFIVYDHVQERAHLMVCTRGDEKTAEVEHLMAALRNAVTTRSAHRGRASISEGSWRLAGGEYDARFTEVKRALERGDSYEVCLTDTYEARVEGRGIDLYSRLRTTNPAPFGAYLRLGDIEVLSSSPERFLRVRGDRVETKPIKGTLPRERRAQELQEDAKTRAENLMIVDLLRNDLARVCVPGTVDVAQLMAVETYATVHQLVSTITGRLRPDRGLIDLVRATFPPGSMTGAPKERTCALIDALEPGPRGVYSGAIGYFGFDGNAELSVVIRTAVKQGERLTVGAGGAIVWESRAAAEYAELQLKANAVIAGLT</sequence>
<dbReference type="GO" id="GO:0005737">
    <property type="term" value="C:cytoplasm"/>
    <property type="evidence" value="ECO:0007669"/>
    <property type="project" value="TreeGrafter"/>
</dbReference>
<dbReference type="InterPro" id="IPR015890">
    <property type="entry name" value="Chorismate_C"/>
</dbReference>
<dbReference type="NCBIfam" id="TIGR00566">
    <property type="entry name" value="trpG_papA"/>
    <property type="match status" value="1"/>
</dbReference>
<keyword evidence="3 8" id="KW-0808">Transferase</keyword>
<feature type="domain" description="Glutamine amidotransferase" evidence="5">
    <location>
        <begin position="10"/>
        <end position="196"/>
    </location>
</feature>
<dbReference type="EC" id="2.6.1.85" evidence="2"/>
<dbReference type="PANTHER" id="PTHR11236:SF18">
    <property type="entry name" value="AMINODEOXYCHORISMATE SYNTHASE"/>
    <property type="match status" value="1"/>
</dbReference>
<name>C0XS62_CORLD</name>
<feature type="domain" description="Chorismate-utilising enzyme C-terminal" evidence="6">
    <location>
        <begin position="384"/>
        <end position="628"/>
    </location>
</feature>
<dbReference type="PROSITE" id="PS51273">
    <property type="entry name" value="GATASE_TYPE_1"/>
    <property type="match status" value="1"/>
</dbReference>
<dbReference type="Gene3D" id="3.40.50.880">
    <property type="match status" value="1"/>
</dbReference>
<dbReference type="NCBIfam" id="TIGR00553">
    <property type="entry name" value="pabB"/>
    <property type="match status" value="1"/>
</dbReference>
<dbReference type="PANTHER" id="PTHR11236">
    <property type="entry name" value="AMINOBENZOATE/ANTHRANILATE SYNTHASE"/>
    <property type="match status" value="1"/>
</dbReference>
<dbReference type="AlphaFoldDB" id="C0XS62"/>
<dbReference type="PRINTS" id="PR00097">
    <property type="entry name" value="ANTSNTHASEII"/>
</dbReference>
<dbReference type="InterPro" id="IPR029062">
    <property type="entry name" value="Class_I_gatase-like"/>
</dbReference>
<dbReference type="HOGENOM" id="CLU_006493_0_1_11"/>
<dbReference type="eggNOG" id="COG1169">
    <property type="taxonomic scope" value="Bacteria"/>
</dbReference>
<dbReference type="EMBL" id="ACHJ01000110">
    <property type="protein sequence ID" value="EEI16957.1"/>
    <property type="molecule type" value="Genomic_DNA"/>
</dbReference>
<dbReference type="InterPro" id="IPR006221">
    <property type="entry name" value="TrpG/PapA_dom"/>
</dbReference>
<comment type="caution">
    <text evidence="8">The sequence shown here is derived from an EMBL/GenBank/DDBJ whole genome shotgun (WGS) entry which is preliminary data.</text>
</comment>
<evidence type="ECO:0000256" key="1">
    <source>
        <dbReference type="ARBA" id="ARBA00005970"/>
    </source>
</evidence>
<evidence type="ECO:0000313" key="9">
    <source>
        <dbReference type="Proteomes" id="UP000006196"/>
    </source>
</evidence>
<dbReference type="PRINTS" id="PR00099">
    <property type="entry name" value="CPSGATASE"/>
</dbReference>
<dbReference type="Gene3D" id="3.60.120.10">
    <property type="entry name" value="Anthranilate synthase"/>
    <property type="match status" value="1"/>
</dbReference>
<dbReference type="GO" id="GO:0000162">
    <property type="term" value="P:L-tryptophan biosynthetic process"/>
    <property type="evidence" value="ECO:0007669"/>
    <property type="project" value="TreeGrafter"/>
</dbReference>
<dbReference type="CDD" id="cd01743">
    <property type="entry name" value="GATase1_Anthranilate_Synthase"/>
    <property type="match status" value="1"/>
</dbReference>
<evidence type="ECO:0000259" key="7">
    <source>
        <dbReference type="Pfam" id="PF04715"/>
    </source>
</evidence>
<organism evidence="8 9">
    <name type="scientific">Corynebacterium lipophiloflavum (strain ATCC 700352 / DSM 44291 / CCUG 37336 / JCM 10383 / DMMZ 1944)</name>
    <dbReference type="NCBI Taxonomy" id="525263"/>
    <lineage>
        <taxon>Bacteria</taxon>
        <taxon>Bacillati</taxon>
        <taxon>Actinomycetota</taxon>
        <taxon>Actinomycetes</taxon>
        <taxon>Mycobacteriales</taxon>
        <taxon>Corynebacteriaceae</taxon>
        <taxon>Corynebacterium</taxon>
    </lineage>
</organism>